<dbReference type="RefSeq" id="WP_194508947.1">
    <property type="nucleotide sequence ID" value="NZ_JADILU010000006.1"/>
</dbReference>
<dbReference type="Gene3D" id="2.160.20.10">
    <property type="entry name" value="Single-stranded right-handed beta-helix, Pectin lyase-like"/>
    <property type="match status" value="1"/>
</dbReference>
<proteinExistence type="predicted"/>
<feature type="domain" description="Secretion system C-terminal sorting" evidence="3">
    <location>
        <begin position="798"/>
        <end position="862"/>
    </location>
</feature>
<feature type="chain" id="PRO_5046362414" evidence="2">
    <location>
        <begin position="19"/>
        <end position="865"/>
    </location>
</feature>
<dbReference type="Gene3D" id="2.60.120.200">
    <property type="match status" value="1"/>
</dbReference>
<sequence length="865" mass="93696">MKTKLLYVFLFISTFAYAQFPTNDLIAWYDFGDGFLLVDGANGQDFTQTGNALTEINNRFSDPSTSAIDLNGDYLTRPDIAISGNTGLDFAVTFSFWLKSNTNTNDVKTVIDDSTRDTSIGFDGNDVGYYIFYRDGKISLSSRFYTASPGVSSPVPEGYGHAHPQVISDGNWHHIVVLYNPTFISGIQRINSKIYIDGVVNSKSVNNGTSSFTTSPNQAGNVTIANSRFNHLALANQYTDVIDDILIYNRALTPAEVTSIGNYNNYCFTPSSSILSVSGITGTEANIDMVNNSNTFDLAYHKASESFSNAIIISGITSATPTSQANLTGLDISTDYLVYVREQCANVTDWSQAVMFSTVRPYGKLYVNQNATGANNGLSWTDAFTNLQSALTEVIAGEEIWISSGTYTPHASNRGIYFVIDKEDLKLYGGFDGTEMQLADRTIGVNETILSADLQANDVNVSDYPGNYANTTRNADNSYRVVNITAAGNNLLLDGLTISDAHNNANATTRGAAIAKDKTISHLTLRNCIVKNNVSRNDNAGLVAEFELNNTSGTRGELIIENCQFVNNMSRWASGIYSFVRGNTNVDITVANTLFDGNIAADLSSTVTGISGSASWFRVLTNGSNITLNLTNNTYVNNIDLGTAQSVNNFSRATVAISKAAGISSVFNASVNNCIFWENTTAGGVTTRSITDQYTSPANSLIINNSLDPLSFNDDSITSTNTIINSNPLFTNSANNDYTLTSISPAVDTGDNVYVLGATDLLGNQRILNSTVDMGAYEFDSSTLGVHDMSLGENDIKLYPNPTSSILNIEMNTILKNAIIFNIQGQKVIESVSNQFDVSRLSNGLYIIKIEDENGSVSTKRFIRE</sequence>
<dbReference type="InterPro" id="IPR013320">
    <property type="entry name" value="ConA-like_dom_sf"/>
</dbReference>
<keyword evidence="5" id="KW-1185">Reference proteome</keyword>
<dbReference type="NCBIfam" id="NF041518">
    <property type="entry name" value="choice_anch_Q"/>
    <property type="match status" value="1"/>
</dbReference>
<dbReference type="InterPro" id="IPR011050">
    <property type="entry name" value="Pectin_lyase_fold/virulence"/>
</dbReference>
<dbReference type="Proteomes" id="UP001597548">
    <property type="component" value="Unassembled WGS sequence"/>
</dbReference>
<evidence type="ECO:0000313" key="4">
    <source>
        <dbReference type="EMBL" id="MFD2917363.1"/>
    </source>
</evidence>
<dbReference type="SUPFAM" id="SSF49899">
    <property type="entry name" value="Concanavalin A-like lectins/glucanases"/>
    <property type="match status" value="1"/>
</dbReference>
<dbReference type="InterPro" id="IPR026444">
    <property type="entry name" value="Secre_tail"/>
</dbReference>
<dbReference type="Pfam" id="PF18962">
    <property type="entry name" value="Por_Secre_tail"/>
    <property type="match status" value="1"/>
</dbReference>
<dbReference type="NCBIfam" id="TIGR04183">
    <property type="entry name" value="Por_Secre_tail"/>
    <property type="match status" value="1"/>
</dbReference>
<evidence type="ECO:0000313" key="5">
    <source>
        <dbReference type="Proteomes" id="UP001597548"/>
    </source>
</evidence>
<evidence type="ECO:0000259" key="3">
    <source>
        <dbReference type="Pfam" id="PF18962"/>
    </source>
</evidence>
<protein>
    <submittedName>
        <fullName evidence="4">T9SS type A sorting domain-containing protein</fullName>
    </submittedName>
</protein>
<evidence type="ECO:0000256" key="2">
    <source>
        <dbReference type="SAM" id="SignalP"/>
    </source>
</evidence>
<organism evidence="4 5">
    <name type="scientific">Psychroserpens luteus</name>
    <dbReference type="NCBI Taxonomy" id="1434066"/>
    <lineage>
        <taxon>Bacteria</taxon>
        <taxon>Pseudomonadati</taxon>
        <taxon>Bacteroidota</taxon>
        <taxon>Flavobacteriia</taxon>
        <taxon>Flavobacteriales</taxon>
        <taxon>Flavobacteriaceae</taxon>
        <taxon>Psychroserpens</taxon>
    </lineage>
</organism>
<gene>
    <name evidence="4" type="ORF">ACFS29_17045</name>
</gene>
<accession>A0ABW6A074</accession>
<dbReference type="EMBL" id="JBHUOS010000014">
    <property type="protein sequence ID" value="MFD2917363.1"/>
    <property type="molecule type" value="Genomic_DNA"/>
</dbReference>
<dbReference type="InterPro" id="IPR012334">
    <property type="entry name" value="Pectin_lyas_fold"/>
</dbReference>
<feature type="signal peptide" evidence="2">
    <location>
        <begin position="1"/>
        <end position="18"/>
    </location>
</feature>
<reference evidence="5" key="1">
    <citation type="journal article" date="2019" name="Int. J. Syst. Evol. Microbiol.">
        <title>The Global Catalogue of Microorganisms (GCM) 10K type strain sequencing project: providing services to taxonomists for standard genome sequencing and annotation.</title>
        <authorList>
            <consortium name="The Broad Institute Genomics Platform"/>
            <consortium name="The Broad Institute Genome Sequencing Center for Infectious Disease"/>
            <person name="Wu L."/>
            <person name="Ma J."/>
        </authorList>
    </citation>
    <scope>NUCLEOTIDE SEQUENCE [LARGE SCALE GENOMIC DNA]</scope>
    <source>
        <strain evidence="5">KCTC 32514</strain>
    </source>
</reference>
<keyword evidence="1 2" id="KW-0732">Signal</keyword>
<dbReference type="SUPFAM" id="SSF51126">
    <property type="entry name" value="Pectin lyase-like"/>
    <property type="match status" value="1"/>
</dbReference>
<comment type="caution">
    <text evidence="4">The sequence shown here is derived from an EMBL/GenBank/DDBJ whole genome shotgun (WGS) entry which is preliminary data.</text>
</comment>
<evidence type="ECO:0000256" key="1">
    <source>
        <dbReference type="ARBA" id="ARBA00022729"/>
    </source>
</evidence>
<name>A0ABW6A074_9FLAO</name>
<dbReference type="InterPro" id="IPR059226">
    <property type="entry name" value="Choice_anch_Q_dom"/>
</dbReference>